<name>A0A6G0ZP11_APHCR</name>
<evidence type="ECO:0000313" key="2">
    <source>
        <dbReference type="Proteomes" id="UP000478052"/>
    </source>
</evidence>
<proteinExistence type="predicted"/>
<gene>
    <name evidence="1" type="ORF">FWK35_00012829</name>
</gene>
<accession>A0A6G0ZP11</accession>
<sequence>MGVWLSSPVWRLYNPEKPRRPIVRMLNWQNFYLGTRRYGYARSGGWRPLSPDTVTIPKRGTTQDRGS</sequence>
<dbReference type="EMBL" id="VUJU01000080">
    <property type="protein sequence ID" value="KAF0773267.1"/>
    <property type="molecule type" value="Genomic_DNA"/>
</dbReference>
<organism evidence="1 2">
    <name type="scientific">Aphis craccivora</name>
    <name type="common">Cowpea aphid</name>
    <dbReference type="NCBI Taxonomy" id="307492"/>
    <lineage>
        <taxon>Eukaryota</taxon>
        <taxon>Metazoa</taxon>
        <taxon>Ecdysozoa</taxon>
        <taxon>Arthropoda</taxon>
        <taxon>Hexapoda</taxon>
        <taxon>Insecta</taxon>
        <taxon>Pterygota</taxon>
        <taxon>Neoptera</taxon>
        <taxon>Paraneoptera</taxon>
        <taxon>Hemiptera</taxon>
        <taxon>Sternorrhyncha</taxon>
        <taxon>Aphidomorpha</taxon>
        <taxon>Aphidoidea</taxon>
        <taxon>Aphididae</taxon>
        <taxon>Aphidini</taxon>
        <taxon>Aphis</taxon>
        <taxon>Aphis</taxon>
    </lineage>
</organism>
<comment type="caution">
    <text evidence="1">The sequence shown here is derived from an EMBL/GenBank/DDBJ whole genome shotgun (WGS) entry which is preliminary data.</text>
</comment>
<protein>
    <submittedName>
        <fullName evidence="1">Uncharacterized protein</fullName>
    </submittedName>
</protein>
<evidence type="ECO:0000313" key="1">
    <source>
        <dbReference type="EMBL" id="KAF0773267.1"/>
    </source>
</evidence>
<reference evidence="1 2" key="1">
    <citation type="submission" date="2019-08" db="EMBL/GenBank/DDBJ databases">
        <title>Whole genome of Aphis craccivora.</title>
        <authorList>
            <person name="Voronova N.V."/>
            <person name="Shulinski R.S."/>
            <person name="Bandarenka Y.V."/>
            <person name="Zhorov D.G."/>
            <person name="Warner D."/>
        </authorList>
    </citation>
    <scope>NUCLEOTIDE SEQUENCE [LARGE SCALE GENOMIC DNA]</scope>
    <source>
        <strain evidence="1">180601</strain>
        <tissue evidence="1">Whole Body</tissue>
    </source>
</reference>
<keyword evidence="2" id="KW-1185">Reference proteome</keyword>
<dbReference type="AlphaFoldDB" id="A0A6G0ZP11"/>
<dbReference type="Proteomes" id="UP000478052">
    <property type="component" value="Unassembled WGS sequence"/>
</dbReference>